<dbReference type="PROSITE" id="PS50968">
    <property type="entry name" value="BIOTINYL_LIPOYL"/>
    <property type="match status" value="1"/>
</dbReference>
<dbReference type="Proteomes" id="UP000032233">
    <property type="component" value="Unassembled WGS sequence"/>
</dbReference>
<comment type="similarity">
    <text evidence="1 3">Belongs to the GcvH family.</text>
</comment>
<dbReference type="NCBIfam" id="NF002270">
    <property type="entry name" value="PRK01202.1"/>
    <property type="match status" value="1"/>
</dbReference>
<dbReference type="InterPro" id="IPR002930">
    <property type="entry name" value="GCV_H"/>
</dbReference>
<dbReference type="InterPro" id="IPR033753">
    <property type="entry name" value="GCV_H/Fam206"/>
</dbReference>
<evidence type="ECO:0000259" key="5">
    <source>
        <dbReference type="PROSITE" id="PS50968"/>
    </source>
</evidence>
<evidence type="ECO:0000256" key="3">
    <source>
        <dbReference type="HAMAP-Rule" id="MF_00272"/>
    </source>
</evidence>
<reference evidence="6 7" key="1">
    <citation type="submission" date="2013-11" db="EMBL/GenBank/DDBJ databases">
        <title>Metagenomic analysis of a methanogenic consortium involved in long chain n-alkane degradation.</title>
        <authorList>
            <person name="Davidova I.A."/>
            <person name="Callaghan A.V."/>
            <person name="Wawrik B."/>
            <person name="Pruitt S."/>
            <person name="Marks C."/>
            <person name="Duncan K.E."/>
            <person name="Suflita J.M."/>
        </authorList>
    </citation>
    <scope>NUCLEOTIDE SEQUENCE [LARGE SCALE GENOMIC DNA]</scope>
    <source>
        <strain evidence="6 7">SPR</strain>
    </source>
</reference>
<dbReference type="InterPro" id="IPR003016">
    <property type="entry name" value="2-oxoA_DH_lipoyl-BS"/>
</dbReference>
<dbReference type="PROSITE" id="PS00189">
    <property type="entry name" value="LIPOYL"/>
    <property type="match status" value="1"/>
</dbReference>
<dbReference type="STRING" id="1429043.X474_09200"/>
<dbReference type="InterPro" id="IPR011053">
    <property type="entry name" value="Single_hybrid_motif"/>
</dbReference>
<feature type="domain" description="Lipoyl-binding" evidence="5">
    <location>
        <begin position="27"/>
        <end position="109"/>
    </location>
</feature>
<dbReference type="OrthoDB" id="9796712at2"/>
<dbReference type="PANTHER" id="PTHR11715">
    <property type="entry name" value="GLYCINE CLEAVAGE SYSTEM H PROTEIN"/>
    <property type="match status" value="1"/>
</dbReference>
<dbReference type="GO" id="GO:0019464">
    <property type="term" value="P:glycine decarboxylation via glycine cleavage system"/>
    <property type="evidence" value="ECO:0007669"/>
    <property type="project" value="UniProtKB-UniRule"/>
</dbReference>
<dbReference type="InterPro" id="IPR017453">
    <property type="entry name" value="GCV_H_sub"/>
</dbReference>
<dbReference type="InterPro" id="IPR000089">
    <property type="entry name" value="Biotin_lipoyl"/>
</dbReference>
<dbReference type="HAMAP" id="MF_00272">
    <property type="entry name" value="GcvH"/>
    <property type="match status" value="1"/>
</dbReference>
<dbReference type="Pfam" id="PF01597">
    <property type="entry name" value="GCV_H"/>
    <property type="match status" value="1"/>
</dbReference>
<dbReference type="NCBIfam" id="TIGR00527">
    <property type="entry name" value="gcvH"/>
    <property type="match status" value="1"/>
</dbReference>
<dbReference type="AlphaFoldDB" id="A0A0D2J7J2"/>
<accession>A0A0D2J7J2</accession>
<evidence type="ECO:0000256" key="4">
    <source>
        <dbReference type="PIRSR" id="PIRSR617453-50"/>
    </source>
</evidence>
<organism evidence="6 7">
    <name type="scientific">Dethiosulfatarculus sandiegensis</name>
    <dbReference type="NCBI Taxonomy" id="1429043"/>
    <lineage>
        <taxon>Bacteria</taxon>
        <taxon>Pseudomonadati</taxon>
        <taxon>Thermodesulfobacteriota</taxon>
        <taxon>Desulfarculia</taxon>
        <taxon>Desulfarculales</taxon>
        <taxon>Desulfarculaceae</taxon>
        <taxon>Dethiosulfatarculus</taxon>
    </lineage>
</organism>
<dbReference type="PANTHER" id="PTHR11715:SF3">
    <property type="entry name" value="GLYCINE CLEAVAGE SYSTEM H PROTEIN-RELATED"/>
    <property type="match status" value="1"/>
</dbReference>
<comment type="function">
    <text evidence="3">The glycine cleavage system catalyzes the degradation of glycine. The H protein shuttles the methylamine group of glycine from the P protein to the T protein.</text>
</comment>
<dbReference type="GO" id="GO:0005829">
    <property type="term" value="C:cytosol"/>
    <property type="evidence" value="ECO:0007669"/>
    <property type="project" value="TreeGrafter"/>
</dbReference>
<dbReference type="Gene3D" id="2.40.50.100">
    <property type="match status" value="1"/>
</dbReference>
<dbReference type="RefSeq" id="WP_044348062.1">
    <property type="nucleotide sequence ID" value="NZ_AZAC01000011.1"/>
</dbReference>
<dbReference type="CDD" id="cd06848">
    <property type="entry name" value="GCS_H"/>
    <property type="match status" value="1"/>
</dbReference>
<evidence type="ECO:0000256" key="2">
    <source>
        <dbReference type="ARBA" id="ARBA00022823"/>
    </source>
</evidence>
<dbReference type="EMBL" id="AZAC01000011">
    <property type="protein sequence ID" value="KIX14179.1"/>
    <property type="molecule type" value="Genomic_DNA"/>
</dbReference>
<dbReference type="PATRIC" id="fig|1429043.3.peg.1945"/>
<keyword evidence="2 3" id="KW-0450">Lipoyl</keyword>
<protein>
    <recommendedName>
        <fullName evidence="3">Glycine cleavage system H protein</fullName>
    </recommendedName>
</protein>
<dbReference type="InParanoid" id="A0A0D2J7J2"/>
<comment type="caution">
    <text evidence="6">The sequence shown here is derived from an EMBL/GenBank/DDBJ whole genome shotgun (WGS) entry which is preliminary data.</text>
</comment>
<evidence type="ECO:0000313" key="6">
    <source>
        <dbReference type="EMBL" id="KIX14179.1"/>
    </source>
</evidence>
<name>A0A0D2J7J2_9BACT</name>
<gene>
    <name evidence="3" type="primary">gcvH</name>
    <name evidence="6" type="ORF">X474_09200</name>
</gene>
<dbReference type="SUPFAM" id="SSF51230">
    <property type="entry name" value="Single hybrid motif"/>
    <property type="match status" value="1"/>
</dbReference>
<keyword evidence="7" id="KW-1185">Reference proteome</keyword>
<comment type="subunit">
    <text evidence="3">The glycine cleavage system is composed of four proteins: P, T, L and H.</text>
</comment>
<proteinExistence type="inferred from homology"/>
<feature type="modified residue" description="N6-lipoyllysine" evidence="3 4">
    <location>
        <position position="68"/>
    </location>
</feature>
<dbReference type="GO" id="GO:0009249">
    <property type="term" value="P:protein lipoylation"/>
    <property type="evidence" value="ECO:0007669"/>
    <property type="project" value="TreeGrafter"/>
</dbReference>
<dbReference type="GO" id="GO:0005960">
    <property type="term" value="C:glycine cleavage complex"/>
    <property type="evidence" value="ECO:0007669"/>
    <property type="project" value="InterPro"/>
</dbReference>
<comment type="cofactor">
    <cofactor evidence="3">
        <name>(R)-lipoate</name>
        <dbReference type="ChEBI" id="CHEBI:83088"/>
    </cofactor>
    <text evidence="3">Binds 1 lipoyl cofactor covalently.</text>
</comment>
<evidence type="ECO:0000256" key="1">
    <source>
        <dbReference type="ARBA" id="ARBA00009249"/>
    </source>
</evidence>
<evidence type="ECO:0000313" key="7">
    <source>
        <dbReference type="Proteomes" id="UP000032233"/>
    </source>
</evidence>
<sequence length="140" mass="15901">MEVKGYTFPDDLYYDKNHFWARVEGDTVVMGTTDLTQKMAGEITFVDVPEEDDEVNQGKPFGSIESGKWVGRVYAVVSGEVIEGNEDLEDEPELINEDCYGKGWICKIKPEELEEELGNLLKGDDYLAWVEEEIAKNEPK</sequence>